<keyword evidence="3" id="KW-0418">Kinase</keyword>
<feature type="compositionally biased region" description="Acidic residues" evidence="1">
    <location>
        <begin position="167"/>
        <end position="180"/>
    </location>
</feature>
<keyword evidence="3" id="KW-0723">Serine/threonine-protein kinase</keyword>
<accession>A0A9K3I833</accession>
<feature type="region of interest" description="Disordered" evidence="1">
    <location>
        <begin position="466"/>
        <end position="574"/>
    </location>
</feature>
<protein>
    <submittedName>
        <fullName evidence="3">Non-specific serine/threonine protein kinase</fullName>
        <ecNumber evidence="3">2.7.11.1</ecNumber>
    </submittedName>
</protein>
<evidence type="ECO:0000313" key="4">
    <source>
        <dbReference type="Proteomes" id="UP000215914"/>
    </source>
</evidence>
<evidence type="ECO:0000259" key="2">
    <source>
        <dbReference type="PROSITE" id="PS50812"/>
    </source>
</evidence>
<feature type="compositionally biased region" description="Basic and acidic residues" evidence="1">
    <location>
        <begin position="524"/>
        <end position="546"/>
    </location>
</feature>
<feature type="compositionally biased region" description="Basic and acidic residues" evidence="1">
    <location>
        <begin position="181"/>
        <end position="207"/>
    </location>
</feature>
<feature type="region of interest" description="Disordered" evidence="1">
    <location>
        <begin position="165"/>
        <end position="207"/>
    </location>
</feature>
<feature type="compositionally biased region" description="Basic and acidic residues" evidence="1">
    <location>
        <begin position="558"/>
        <end position="572"/>
    </location>
</feature>
<dbReference type="Pfam" id="PF00855">
    <property type="entry name" value="PWWP"/>
    <property type="match status" value="1"/>
</dbReference>
<dbReference type="PROSITE" id="PS50812">
    <property type="entry name" value="PWWP"/>
    <property type="match status" value="1"/>
</dbReference>
<keyword evidence="4" id="KW-1185">Reference proteome</keyword>
<evidence type="ECO:0000256" key="1">
    <source>
        <dbReference type="SAM" id="MobiDB-lite"/>
    </source>
</evidence>
<reference evidence="3" key="2">
    <citation type="submission" date="2020-06" db="EMBL/GenBank/DDBJ databases">
        <title>Helianthus annuus Genome sequencing and assembly Release 2.</title>
        <authorList>
            <person name="Gouzy J."/>
            <person name="Langlade N."/>
            <person name="Munos S."/>
        </authorList>
    </citation>
    <scope>NUCLEOTIDE SEQUENCE</scope>
    <source>
        <tissue evidence="3">Leaves</tissue>
    </source>
</reference>
<dbReference type="Gene3D" id="2.30.30.140">
    <property type="match status" value="1"/>
</dbReference>
<dbReference type="InterPro" id="IPR052657">
    <property type="entry name" value="PDP_family_Arabidopsis"/>
</dbReference>
<dbReference type="CDD" id="cd05162">
    <property type="entry name" value="PWWP"/>
    <property type="match status" value="1"/>
</dbReference>
<dbReference type="AlphaFoldDB" id="A0A9K3I833"/>
<evidence type="ECO:0000313" key="3">
    <source>
        <dbReference type="EMBL" id="KAF5792174.1"/>
    </source>
</evidence>
<keyword evidence="3" id="KW-0808">Transferase</keyword>
<dbReference type="GO" id="GO:0004674">
    <property type="term" value="F:protein serine/threonine kinase activity"/>
    <property type="evidence" value="ECO:0007669"/>
    <property type="project" value="UniProtKB-KW"/>
</dbReference>
<proteinExistence type="predicted"/>
<feature type="region of interest" description="Disordered" evidence="1">
    <location>
        <begin position="405"/>
        <end position="425"/>
    </location>
</feature>
<reference evidence="3" key="1">
    <citation type="journal article" date="2017" name="Nature">
        <title>The sunflower genome provides insights into oil metabolism, flowering and Asterid evolution.</title>
        <authorList>
            <person name="Badouin H."/>
            <person name="Gouzy J."/>
            <person name="Grassa C.J."/>
            <person name="Murat F."/>
            <person name="Staton S.E."/>
            <person name="Cottret L."/>
            <person name="Lelandais-Briere C."/>
            <person name="Owens G.L."/>
            <person name="Carrere S."/>
            <person name="Mayjonade B."/>
            <person name="Legrand L."/>
            <person name="Gill N."/>
            <person name="Kane N.C."/>
            <person name="Bowers J.E."/>
            <person name="Hubner S."/>
            <person name="Bellec A."/>
            <person name="Berard A."/>
            <person name="Berges H."/>
            <person name="Blanchet N."/>
            <person name="Boniface M.C."/>
            <person name="Brunel D."/>
            <person name="Catrice O."/>
            <person name="Chaidir N."/>
            <person name="Claudel C."/>
            <person name="Donnadieu C."/>
            <person name="Faraut T."/>
            <person name="Fievet G."/>
            <person name="Helmstetter N."/>
            <person name="King M."/>
            <person name="Knapp S.J."/>
            <person name="Lai Z."/>
            <person name="Le Paslier M.C."/>
            <person name="Lippi Y."/>
            <person name="Lorenzon L."/>
            <person name="Mandel J.R."/>
            <person name="Marage G."/>
            <person name="Marchand G."/>
            <person name="Marquand E."/>
            <person name="Bret-Mestries E."/>
            <person name="Morien E."/>
            <person name="Nambeesan S."/>
            <person name="Nguyen T."/>
            <person name="Pegot-Espagnet P."/>
            <person name="Pouilly N."/>
            <person name="Raftis F."/>
            <person name="Sallet E."/>
            <person name="Schiex T."/>
            <person name="Thomas J."/>
            <person name="Vandecasteele C."/>
            <person name="Vares D."/>
            <person name="Vear F."/>
            <person name="Vautrin S."/>
            <person name="Crespi M."/>
            <person name="Mangin B."/>
            <person name="Burke J.M."/>
            <person name="Salse J."/>
            <person name="Munos S."/>
            <person name="Vincourt P."/>
            <person name="Rieseberg L.H."/>
            <person name="Langlade N.B."/>
        </authorList>
    </citation>
    <scope>NUCLEOTIDE SEQUENCE</scope>
    <source>
        <tissue evidence="3">Leaves</tissue>
    </source>
</reference>
<feature type="domain" description="PWWP" evidence="2">
    <location>
        <begin position="215"/>
        <end position="276"/>
    </location>
</feature>
<feature type="compositionally biased region" description="Basic residues" evidence="1">
    <location>
        <begin position="548"/>
        <end position="557"/>
    </location>
</feature>
<dbReference type="EC" id="2.7.11.1" evidence="3"/>
<sequence>MEIITEKTMTDKTLRDDPQMILKPSVEEAVGGLGPVVVTTPDVEKTEVSVVKMVQEEAGVVNEAARNEKEGVFGNLEGEDEGMKVNCSENGISMVMDVEGSLGGENGSDINAVLEEKAGDLADERDGNASADPMDICSSKQNEMNVVNGANFSQVFEIFGNLASNEEMNENDEENVENGEELNKNDEENVENGEDKGDEECNRERAESEDHGFIVGDFVWGKVKSHTWWPGQIYDPSDASDHAATLKSEGQLLVAYFGDRSFSWSSPSQLKPFIDNFEEMSRLSDAKKFVNAVQKVLEEVGRRVEAELMCKCQTANVTKNAGVVNNGIKKGARAPKGNTIKVLVDRIDPVELVSTLKCYATMEPGTRLDELELTVLKSCLRAFYTKKDGILLVDYHDPKCIEGLEEGMRSGGPLESPRNGDDKLYQKRKQKSVAELMGEDESKVKKAKMTKDGGLKEIKRKALVVSVTPENNHESGDGGFEEETMSPRQRKKSRYLSPPYLSPIGIGSGKLSLLGPGTGSGSFKEPKPEPEKVPEMAAKQLEDSLKKSSGKKAREKRRVREGSDPQEHKKTDAAVSVGKLLDGLLRAALDPSYFVQKDKNLPTITELVSSFRSSIYKEGSGNQSGKEKDEEDTSELTFIKQKLEWMSEMVKVCGESEMNADVKASLEGGLQEVLGKVVKMRGK</sequence>
<dbReference type="EMBL" id="MNCJ02000324">
    <property type="protein sequence ID" value="KAF5792174.1"/>
    <property type="molecule type" value="Genomic_DNA"/>
</dbReference>
<dbReference type="Gramene" id="mRNA:HanXRQr2_Chr09g0403081">
    <property type="protein sequence ID" value="mRNA:HanXRQr2_Chr09g0403081"/>
    <property type="gene ID" value="HanXRQr2_Chr09g0403081"/>
</dbReference>
<dbReference type="InterPro" id="IPR000313">
    <property type="entry name" value="PWWP_dom"/>
</dbReference>
<feature type="compositionally biased region" description="Low complexity" evidence="1">
    <location>
        <begin position="502"/>
        <end position="515"/>
    </location>
</feature>
<gene>
    <name evidence="3" type="ORF">HanXRQr2_Chr09g0403081</name>
</gene>
<name>A0A9K3I833_HELAN</name>
<dbReference type="Proteomes" id="UP000215914">
    <property type="component" value="Unassembled WGS sequence"/>
</dbReference>
<dbReference type="PANTHER" id="PTHR10688:SF18">
    <property type="entry name" value="NON-SPECIFIC SERINE_THREONINE PROTEIN KINASE"/>
    <property type="match status" value="1"/>
</dbReference>
<comment type="caution">
    <text evidence="3">The sequence shown here is derived from an EMBL/GenBank/DDBJ whole genome shotgun (WGS) entry which is preliminary data.</text>
</comment>
<dbReference type="PANTHER" id="PTHR10688">
    <property type="entry name" value="PWWP DOMAIN-CONTAINING PROTEIN"/>
    <property type="match status" value="1"/>
</dbReference>
<dbReference type="SUPFAM" id="SSF63748">
    <property type="entry name" value="Tudor/PWWP/MBT"/>
    <property type="match status" value="1"/>
</dbReference>
<dbReference type="SMART" id="SM00293">
    <property type="entry name" value="PWWP"/>
    <property type="match status" value="1"/>
</dbReference>
<organism evidence="3 4">
    <name type="scientific">Helianthus annuus</name>
    <name type="common">Common sunflower</name>
    <dbReference type="NCBI Taxonomy" id="4232"/>
    <lineage>
        <taxon>Eukaryota</taxon>
        <taxon>Viridiplantae</taxon>
        <taxon>Streptophyta</taxon>
        <taxon>Embryophyta</taxon>
        <taxon>Tracheophyta</taxon>
        <taxon>Spermatophyta</taxon>
        <taxon>Magnoliopsida</taxon>
        <taxon>eudicotyledons</taxon>
        <taxon>Gunneridae</taxon>
        <taxon>Pentapetalae</taxon>
        <taxon>asterids</taxon>
        <taxon>campanulids</taxon>
        <taxon>Asterales</taxon>
        <taxon>Asteraceae</taxon>
        <taxon>Asteroideae</taxon>
        <taxon>Heliantheae alliance</taxon>
        <taxon>Heliantheae</taxon>
        <taxon>Helianthus</taxon>
    </lineage>
</organism>